<evidence type="ECO:0000256" key="4">
    <source>
        <dbReference type="ARBA" id="ARBA00022787"/>
    </source>
</evidence>
<dbReference type="EMBL" id="SGJD01000442">
    <property type="protein sequence ID" value="KAB0405176.1"/>
    <property type="molecule type" value="Genomic_DNA"/>
</dbReference>
<evidence type="ECO:0000256" key="7">
    <source>
        <dbReference type="ARBA" id="ARBA00023136"/>
    </source>
</evidence>
<evidence type="ECO:0000256" key="6">
    <source>
        <dbReference type="ARBA" id="ARBA00023128"/>
    </source>
</evidence>
<keyword evidence="2" id="KW-0812">Transmembrane</keyword>
<dbReference type="PANTHER" id="PTHR10780">
    <property type="entry name" value="MITOCHONDRIAL CARRIER HOMOLOG"/>
    <property type="match status" value="1"/>
</dbReference>
<keyword evidence="5" id="KW-1133">Transmembrane helix</keyword>
<keyword evidence="4" id="KW-1000">Mitochondrion outer membrane</keyword>
<keyword evidence="3" id="KW-0677">Repeat</keyword>
<evidence type="ECO:0000313" key="8">
    <source>
        <dbReference type="EMBL" id="KAB0405176.1"/>
    </source>
</evidence>
<keyword evidence="7" id="KW-0472">Membrane</keyword>
<dbReference type="InterPro" id="IPR023395">
    <property type="entry name" value="MCP_dom_sf"/>
</dbReference>
<reference evidence="8 9" key="1">
    <citation type="journal article" date="2019" name="PLoS ONE">
        <title>Genomic analyses reveal an absence of contemporary introgressive admixture between fin whales and blue whales, despite known hybrids.</title>
        <authorList>
            <person name="Westbury M.V."/>
            <person name="Petersen B."/>
            <person name="Lorenzen E.D."/>
        </authorList>
    </citation>
    <scope>NUCLEOTIDE SEQUENCE [LARGE SCALE GENOMIC DNA]</scope>
    <source>
        <strain evidence="8">FinWhale-01</strain>
    </source>
</reference>
<dbReference type="Proteomes" id="UP000437017">
    <property type="component" value="Unassembled WGS sequence"/>
</dbReference>
<evidence type="ECO:0000256" key="2">
    <source>
        <dbReference type="ARBA" id="ARBA00022692"/>
    </source>
</evidence>
<evidence type="ECO:0000256" key="3">
    <source>
        <dbReference type="ARBA" id="ARBA00022737"/>
    </source>
</evidence>
<comment type="caution">
    <text evidence="8">The sequence shown here is derived from an EMBL/GenBank/DDBJ whole genome shotgun (WGS) entry which is preliminary data.</text>
</comment>
<evidence type="ECO:0000313" key="9">
    <source>
        <dbReference type="Proteomes" id="UP000437017"/>
    </source>
</evidence>
<keyword evidence="6" id="KW-0496">Mitochondrion</keyword>
<dbReference type="AlphaFoldDB" id="A0A6A1QFL0"/>
<keyword evidence="9" id="KW-1185">Reference proteome</keyword>
<comment type="subcellular location">
    <subcellularLocation>
        <location evidence="1">Mitochondrion outer membrane</location>
        <topology evidence="1">Multi-pass membrane protein</topology>
    </subcellularLocation>
</comment>
<dbReference type="GO" id="GO:0005741">
    <property type="term" value="C:mitochondrial outer membrane"/>
    <property type="evidence" value="ECO:0007669"/>
    <property type="project" value="UniProtKB-SubCell"/>
</dbReference>
<name>A0A6A1QFL0_BALPH</name>
<organism evidence="8 9">
    <name type="scientific">Balaenoptera physalus</name>
    <name type="common">Fin whale</name>
    <name type="synonym">Balaena physalus</name>
    <dbReference type="NCBI Taxonomy" id="9770"/>
    <lineage>
        <taxon>Eukaryota</taxon>
        <taxon>Metazoa</taxon>
        <taxon>Chordata</taxon>
        <taxon>Craniata</taxon>
        <taxon>Vertebrata</taxon>
        <taxon>Euteleostomi</taxon>
        <taxon>Mammalia</taxon>
        <taxon>Eutheria</taxon>
        <taxon>Laurasiatheria</taxon>
        <taxon>Artiodactyla</taxon>
        <taxon>Whippomorpha</taxon>
        <taxon>Cetacea</taxon>
        <taxon>Mysticeti</taxon>
        <taxon>Balaenopteridae</taxon>
        <taxon>Balaenoptera</taxon>
    </lineage>
</organism>
<sequence length="274" mass="30191">HPSATSCFLAYPRTSATFSRQDGQRIGGPGLWGPRPHHQALFMVLGAGVTELGHQLLYMELPIRWVTNVLGRKVLYPPTFFTYAKDIVQKIFSPDDIEQVSSKDDTKTSLKTVVKETSYLMMMQGICTVHFVGLETKYSGEFSSIGKIFKDEGLLGLFVSLIPHILEDAVFLQGCNLLATSSVPTWWMTASARPWSSILSYPMGVAVAYRPTPSCWWAISWLQAGPQSSNPDPLLEGPEWAGRAFPRLQPAFPPPGAIMLCPGVPRTTSKNTVS</sequence>
<proteinExistence type="predicted"/>
<protein>
    <submittedName>
        <fullName evidence="8">Uncharacterized protein</fullName>
    </submittedName>
</protein>
<evidence type="ECO:0000256" key="5">
    <source>
        <dbReference type="ARBA" id="ARBA00022989"/>
    </source>
</evidence>
<feature type="non-terminal residue" evidence="8">
    <location>
        <position position="1"/>
    </location>
</feature>
<dbReference type="PANTHER" id="PTHR10780:SF3">
    <property type="entry name" value="MITOCHONDRIAL CARRIER HOMOLOG 1"/>
    <property type="match status" value="1"/>
</dbReference>
<dbReference type="OrthoDB" id="10253709at2759"/>
<dbReference type="SUPFAM" id="SSF103506">
    <property type="entry name" value="Mitochondrial carrier"/>
    <property type="match status" value="1"/>
</dbReference>
<dbReference type="GO" id="GO:0043065">
    <property type="term" value="P:positive regulation of apoptotic process"/>
    <property type="evidence" value="ECO:0007669"/>
    <property type="project" value="TreeGrafter"/>
</dbReference>
<evidence type="ECO:0000256" key="1">
    <source>
        <dbReference type="ARBA" id="ARBA00004374"/>
    </source>
</evidence>
<gene>
    <name evidence="8" type="ORF">E2I00_011896</name>
</gene>
<accession>A0A6A1QFL0</accession>